<sequence length="114" mass="12576">MKSLALRKEADLASTSKNADGKMLKNFDVSNDKTSTLKNLDLSNVGGKTLTSESDVKYKLHICLLKQAKFKEALGVLESIPKDKRTPKINVALGQAFKRLNLNKAARLAFKDLL</sequence>
<keyword evidence="1" id="KW-1185">Reference proteome</keyword>
<dbReference type="WBParaSite" id="nRc.2.0.1.t42524-RA">
    <property type="protein sequence ID" value="nRc.2.0.1.t42524-RA"/>
    <property type="gene ID" value="nRc.2.0.1.g42524"/>
</dbReference>
<name>A0A915KWI9_ROMCU</name>
<organism evidence="1 2">
    <name type="scientific">Romanomermis culicivorax</name>
    <name type="common">Nematode worm</name>
    <dbReference type="NCBI Taxonomy" id="13658"/>
    <lineage>
        <taxon>Eukaryota</taxon>
        <taxon>Metazoa</taxon>
        <taxon>Ecdysozoa</taxon>
        <taxon>Nematoda</taxon>
        <taxon>Enoplea</taxon>
        <taxon>Dorylaimia</taxon>
        <taxon>Mermithida</taxon>
        <taxon>Mermithoidea</taxon>
        <taxon>Mermithidae</taxon>
        <taxon>Romanomermis</taxon>
    </lineage>
</organism>
<evidence type="ECO:0000313" key="1">
    <source>
        <dbReference type="Proteomes" id="UP000887565"/>
    </source>
</evidence>
<proteinExistence type="predicted"/>
<dbReference type="AlphaFoldDB" id="A0A915KWI9"/>
<evidence type="ECO:0000313" key="2">
    <source>
        <dbReference type="WBParaSite" id="nRc.2.0.1.t42524-RA"/>
    </source>
</evidence>
<accession>A0A915KWI9</accession>
<dbReference type="InterPro" id="IPR011990">
    <property type="entry name" value="TPR-like_helical_dom_sf"/>
</dbReference>
<protein>
    <submittedName>
        <fullName evidence="2">Uncharacterized protein</fullName>
    </submittedName>
</protein>
<dbReference type="Gene3D" id="1.25.40.10">
    <property type="entry name" value="Tetratricopeptide repeat domain"/>
    <property type="match status" value="1"/>
</dbReference>
<reference evidence="2" key="1">
    <citation type="submission" date="2022-11" db="UniProtKB">
        <authorList>
            <consortium name="WormBaseParasite"/>
        </authorList>
    </citation>
    <scope>IDENTIFICATION</scope>
</reference>
<dbReference type="Proteomes" id="UP000887565">
    <property type="component" value="Unplaced"/>
</dbReference>